<evidence type="ECO:0000256" key="9">
    <source>
        <dbReference type="ARBA" id="ARBA00040345"/>
    </source>
</evidence>
<evidence type="ECO:0000256" key="6">
    <source>
        <dbReference type="ARBA" id="ARBA00037281"/>
    </source>
</evidence>
<dbReference type="GO" id="GO:0016757">
    <property type="term" value="F:glycosyltransferase activity"/>
    <property type="evidence" value="ECO:0007669"/>
    <property type="project" value="UniProtKB-KW"/>
</dbReference>
<dbReference type="GO" id="GO:0005886">
    <property type="term" value="C:plasma membrane"/>
    <property type="evidence" value="ECO:0007669"/>
    <property type="project" value="UniProtKB-SubCell"/>
</dbReference>
<dbReference type="InterPro" id="IPR029044">
    <property type="entry name" value="Nucleotide-diphossugar_trans"/>
</dbReference>
<reference evidence="11 12" key="1">
    <citation type="submission" date="2016-01" db="EMBL/GenBank/DDBJ databases">
        <title>Complete genome sequence of a soil Actinobacterium, Isoptericola dokdonensis DS-3.</title>
        <authorList>
            <person name="Kwon S.-K."/>
            <person name="Kim J.F."/>
        </authorList>
    </citation>
    <scope>NUCLEOTIDE SEQUENCE [LARGE SCALE GENOMIC DNA]</scope>
    <source>
        <strain evidence="11 12">DS-3</strain>
    </source>
</reference>
<dbReference type="PANTHER" id="PTHR43646">
    <property type="entry name" value="GLYCOSYLTRANSFERASE"/>
    <property type="match status" value="1"/>
</dbReference>
<evidence type="ECO:0000256" key="4">
    <source>
        <dbReference type="ARBA" id="ARBA00022679"/>
    </source>
</evidence>
<evidence type="ECO:0000313" key="12">
    <source>
        <dbReference type="Proteomes" id="UP000076794"/>
    </source>
</evidence>
<evidence type="ECO:0000256" key="2">
    <source>
        <dbReference type="ARBA" id="ARBA00022475"/>
    </source>
</evidence>
<dbReference type="PANTHER" id="PTHR43646:SF2">
    <property type="entry name" value="GLYCOSYLTRANSFERASE 2-LIKE DOMAIN-CONTAINING PROTEIN"/>
    <property type="match status" value="1"/>
</dbReference>
<protein>
    <recommendedName>
        <fullName evidence="9">4,4'-diaponeurosporenoate glycosyltransferase</fullName>
    </recommendedName>
</protein>
<dbReference type="Proteomes" id="UP000076794">
    <property type="component" value="Chromosome"/>
</dbReference>
<organism evidence="11 12">
    <name type="scientific">Isoptericola dokdonensis DS-3</name>
    <dbReference type="NCBI Taxonomy" id="1300344"/>
    <lineage>
        <taxon>Bacteria</taxon>
        <taxon>Bacillati</taxon>
        <taxon>Actinomycetota</taxon>
        <taxon>Actinomycetes</taxon>
        <taxon>Micrococcales</taxon>
        <taxon>Promicromonosporaceae</taxon>
        <taxon>Isoptericola</taxon>
    </lineage>
</organism>
<dbReference type="Gene3D" id="3.90.550.10">
    <property type="entry name" value="Spore Coat Polysaccharide Biosynthesis Protein SpsA, Chain A"/>
    <property type="match status" value="1"/>
</dbReference>
<keyword evidence="4 11" id="KW-0808">Transferase</keyword>
<keyword evidence="2" id="KW-1003">Cell membrane</keyword>
<evidence type="ECO:0000256" key="7">
    <source>
        <dbReference type="ARBA" id="ARBA00037904"/>
    </source>
</evidence>
<dbReference type="KEGG" id="ido:I598_0314"/>
<dbReference type="PATRIC" id="fig|1300344.3.peg.313"/>
<comment type="pathway">
    <text evidence="7">Carotenoid biosynthesis; staphyloxanthin biosynthesis; staphyloxanthin from farnesyl diphosphate: step 4/5.</text>
</comment>
<keyword evidence="3" id="KW-0328">Glycosyltransferase</keyword>
<keyword evidence="12" id="KW-1185">Reference proteome</keyword>
<evidence type="ECO:0000256" key="3">
    <source>
        <dbReference type="ARBA" id="ARBA00022676"/>
    </source>
</evidence>
<evidence type="ECO:0000256" key="1">
    <source>
        <dbReference type="ARBA" id="ARBA00004236"/>
    </source>
</evidence>
<keyword evidence="5" id="KW-0472">Membrane</keyword>
<evidence type="ECO:0000313" key="11">
    <source>
        <dbReference type="EMBL" id="ANC29902.1"/>
    </source>
</evidence>
<evidence type="ECO:0000259" key="10">
    <source>
        <dbReference type="Pfam" id="PF00535"/>
    </source>
</evidence>
<comment type="similarity">
    <text evidence="8">Belongs to the glycosyltransferase 2 family. CrtQ subfamily.</text>
</comment>
<name>A0A168ED58_9MICO</name>
<dbReference type="SUPFAM" id="SSF53448">
    <property type="entry name" value="Nucleotide-diphospho-sugar transferases"/>
    <property type="match status" value="1"/>
</dbReference>
<feature type="domain" description="Glycosyltransferase 2-like" evidence="10">
    <location>
        <begin position="11"/>
        <end position="142"/>
    </location>
</feature>
<dbReference type="AlphaFoldDB" id="A0A168ED58"/>
<sequence length="241" mass="24678">MTGARLRSVLVVVPVRDEEDLLPGCLGALHRAVGHLRGLRGDLAVEVVVVLDGCTDASASIARAAGFRTVVTGGVGVGAARRAGADVAPRGVPAARTWLSCTDADSTVPVGWLTRQVTLAEAGADVVVGTVRPRLDDLSPDRATAWRASHAPGVANGHVHGANLGIRLSFYLAAGGFAALPEHEDVALVEAARGVGAHVVADAAGEVLTSARLVGRTPGGYARHLRDDLAPREQARRGLAG</sequence>
<dbReference type="Pfam" id="PF00535">
    <property type="entry name" value="Glycos_transf_2"/>
    <property type="match status" value="1"/>
</dbReference>
<dbReference type="InterPro" id="IPR001173">
    <property type="entry name" value="Glyco_trans_2-like"/>
</dbReference>
<proteinExistence type="inferred from homology"/>
<evidence type="ECO:0000256" key="5">
    <source>
        <dbReference type="ARBA" id="ARBA00023136"/>
    </source>
</evidence>
<dbReference type="EMBL" id="CP014209">
    <property type="protein sequence ID" value="ANC29902.1"/>
    <property type="molecule type" value="Genomic_DNA"/>
</dbReference>
<evidence type="ECO:0000256" key="8">
    <source>
        <dbReference type="ARBA" id="ARBA00038120"/>
    </source>
</evidence>
<gene>
    <name evidence="11" type="ORF">I598_0314</name>
</gene>
<dbReference type="RefSeq" id="WP_068200682.1">
    <property type="nucleotide sequence ID" value="NZ_CP014209.1"/>
</dbReference>
<dbReference type="STRING" id="1300344.I598_0314"/>
<comment type="function">
    <text evidence="6">Catalyzes the glycosylation of 4,4'-diaponeurosporenoate, i.e. the esterification of glucose at the C1'' position with the carboxyl group of 4,4'-diaponeurosporenic acid, to form glycosyl-4,4'-diaponeurosporenoate. This is a step in the biosynthesis of staphyloxanthin, an orange pigment present in most staphylococci strains.</text>
</comment>
<accession>A0A168ED58</accession>
<comment type="subcellular location">
    <subcellularLocation>
        <location evidence="1">Cell membrane</location>
    </subcellularLocation>
</comment>